<sequence length="64" mass="7400">MKDILEELASQLHHVDAFHGRTRTLFEAADTADWDTIDQQLNESDAELDRDDLWVLYSESGCFD</sequence>
<gene>
    <name evidence="1" type="ORF">C9I89_13780</name>
</gene>
<evidence type="ECO:0000313" key="2">
    <source>
        <dbReference type="Proteomes" id="UP000240904"/>
    </source>
</evidence>
<dbReference type="EMBL" id="PYMC01000009">
    <property type="protein sequence ID" value="PSW04389.1"/>
    <property type="molecule type" value="Genomic_DNA"/>
</dbReference>
<reference evidence="1 2" key="1">
    <citation type="submission" date="2018-03" db="EMBL/GenBank/DDBJ databases">
        <title>Whole genome sequencing of Histamine producing bacteria.</title>
        <authorList>
            <person name="Butler K."/>
        </authorList>
    </citation>
    <scope>NUCLEOTIDE SEQUENCE [LARGE SCALE GENOMIC DNA]</scope>
    <source>
        <strain evidence="1 2">DSM 16190</strain>
    </source>
</reference>
<keyword evidence="2" id="KW-1185">Reference proteome</keyword>
<accession>A0A2T3MWP3</accession>
<evidence type="ECO:0000313" key="1">
    <source>
        <dbReference type="EMBL" id="PSW04389.1"/>
    </source>
</evidence>
<dbReference type="RefSeq" id="WP_107283918.1">
    <property type="nucleotide sequence ID" value="NZ_PYMC01000009.1"/>
</dbReference>
<organism evidence="1 2">
    <name type="scientific">Photobacterium lipolyticum</name>
    <dbReference type="NCBI Taxonomy" id="266810"/>
    <lineage>
        <taxon>Bacteria</taxon>
        <taxon>Pseudomonadati</taxon>
        <taxon>Pseudomonadota</taxon>
        <taxon>Gammaproteobacteria</taxon>
        <taxon>Vibrionales</taxon>
        <taxon>Vibrionaceae</taxon>
        <taxon>Photobacterium</taxon>
    </lineage>
</organism>
<dbReference type="Proteomes" id="UP000240904">
    <property type="component" value="Unassembled WGS sequence"/>
</dbReference>
<comment type="caution">
    <text evidence="1">The sequence shown here is derived from an EMBL/GenBank/DDBJ whole genome shotgun (WGS) entry which is preliminary data.</text>
</comment>
<dbReference type="AlphaFoldDB" id="A0A2T3MWP3"/>
<name>A0A2T3MWP3_9GAMM</name>
<protein>
    <submittedName>
        <fullName evidence="1">Uncharacterized protein</fullName>
    </submittedName>
</protein>
<proteinExistence type="predicted"/>